<protein>
    <submittedName>
        <fullName evidence="8">Phospholipase_D-nuclease N-terminal</fullName>
    </submittedName>
</protein>
<dbReference type="GO" id="GO:0005886">
    <property type="term" value="C:plasma membrane"/>
    <property type="evidence" value="ECO:0007669"/>
    <property type="project" value="UniProtKB-SubCell"/>
</dbReference>
<dbReference type="EMBL" id="FOIZ01000001">
    <property type="protein sequence ID" value="SEV97884.1"/>
    <property type="molecule type" value="Genomic_DNA"/>
</dbReference>
<evidence type="ECO:0000256" key="3">
    <source>
        <dbReference type="ARBA" id="ARBA00022692"/>
    </source>
</evidence>
<keyword evidence="9" id="KW-1185">Reference proteome</keyword>
<keyword evidence="3 6" id="KW-0812">Transmembrane</keyword>
<accession>A0A1I0N9V2</accession>
<evidence type="ECO:0000256" key="6">
    <source>
        <dbReference type="SAM" id="Phobius"/>
    </source>
</evidence>
<proteinExistence type="predicted"/>
<dbReference type="Pfam" id="PF13396">
    <property type="entry name" value="PLDc_N"/>
    <property type="match status" value="1"/>
</dbReference>
<evidence type="ECO:0000313" key="8">
    <source>
        <dbReference type="EMBL" id="SEV97884.1"/>
    </source>
</evidence>
<name>A0A1I0N9V2_9RHOB</name>
<evidence type="ECO:0000256" key="4">
    <source>
        <dbReference type="ARBA" id="ARBA00022989"/>
    </source>
</evidence>
<keyword evidence="4 6" id="KW-1133">Transmembrane helix</keyword>
<evidence type="ECO:0000313" key="9">
    <source>
        <dbReference type="Proteomes" id="UP000199167"/>
    </source>
</evidence>
<evidence type="ECO:0000259" key="7">
    <source>
        <dbReference type="Pfam" id="PF13396"/>
    </source>
</evidence>
<feature type="transmembrane region" description="Helical" evidence="6">
    <location>
        <begin position="33"/>
        <end position="52"/>
    </location>
</feature>
<sequence>MEYGIFGLLVLVADVYAIINIISSRASVGAKVLWTLLVLVLPVVGFIIWFFAGPRGNAATA</sequence>
<organism evidence="8 9">
    <name type="scientific">Cognatiyoonia koreensis</name>
    <dbReference type="NCBI Taxonomy" id="364200"/>
    <lineage>
        <taxon>Bacteria</taxon>
        <taxon>Pseudomonadati</taxon>
        <taxon>Pseudomonadota</taxon>
        <taxon>Alphaproteobacteria</taxon>
        <taxon>Rhodobacterales</taxon>
        <taxon>Paracoccaceae</taxon>
        <taxon>Cognatiyoonia</taxon>
    </lineage>
</organism>
<dbReference type="AlphaFoldDB" id="A0A1I0N9V2"/>
<keyword evidence="2" id="KW-1003">Cell membrane</keyword>
<dbReference type="STRING" id="364200.SAMN04488515_0490"/>
<dbReference type="RefSeq" id="WP_089989842.1">
    <property type="nucleotide sequence ID" value="NZ_FOIZ01000001.1"/>
</dbReference>
<gene>
    <name evidence="8" type="ORF">SAMN04488515_0490</name>
</gene>
<keyword evidence="5 6" id="KW-0472">Membrane</keyword>
<feature type="domain" description="Cardiolipin synthase N-terminal" evidence="7">
    <location>
        <begin position="12"/>
        <end position="54"/>
    </location>
</feature>
<evidence type="ECO:0000256" key="2">
    <source>
        <dbReference type="ARBA" id="ARBA00022475"/>
    </source>
</evidence>
<dbReference type="Proteomes" id="UP000199167">
    <property type="component" value="Unassembled WGS sequence"/>
</dbReference>
<comment type="subcellular location">
    <subcellularLocation>
        <location evidence="1">Cell membrane</location>
        <topology evidence="1">Multi-pass membrane protein</topology>
    </subcellularLocation>
</comment>
<reference evidence="8 9" key="1">
    <citation type="submission" date="2016-10" db="EMBL/GenBank/DDBJ databases">
        <authorList>
            <person name="de Groot N.N."/>
        </authorList>
    </citation>
    <scope>NUCLEOTIDE SEQUENCE [LARGE SCALE GENOMIC DNA]</scope>
    <source>
        <strain evidence="8 9">DSM 17925</strain>
    </source>
</reference>
<dbReference type="InterPro" id="IPR027379">
    <property type="entry name" value="CLS_N"/>
</dbReference>
<dbReference type="OrthoDB" id="8455471at2"/>
<evidence type="ECO:0000256" key="5">
    <source>
        <dbReference type="ARBA" id="ARBA00023136"/>
    </source>
</evidence>
<evidence type="ECO:0000256" key="1">
    <source>
        <dbReference type="ARBA" id="ARBA00004651"/>
    </source>
</evidence>